<dbReference type="RefSeq" id="WP_082442784.1">
    <property type="nucleotide sequence ID" value="NZ_CXWA01000006.1"/>
</dbReference>
<dbReference type="OrthoDB" id="9798884at2"/>
<dbReference type="Pfam" id="PF12146">
    <property type="entry name" value="Hydrolase_4"/>
    <property type="match status" value="1"/>
</dbReference>
<dbReference type="InterPro" id="IPR022742">
    <property type="entry name" value="Hydrolase_4"/>
</dbReference>
<name>A0A0M7ABZ1_9HYPH</name>
<dbReference type="SUPFAM" id="SSF53474">
    <property type="entry name" value="alpha/beta-Hydrolases"/>
    <property type="match status" value="1"/>
</dbReference>
<keyword evidence="1" id="KW-1133">Transmembrane helix</keyword>
<protein>
    <submittedName>
        <fullName evidence="3">Esterase/lipase</fullName>
    </submittedName>
</protein>
<dbReference type="PANTHER" id="PTHR12277">
    <property type="entry name" value="ALPHA/BETA HYDROLASE DOMAIN-CONTAINING PROTEIN"/>
    <property type="match status" value="1"/>
</dbReference>
<gene>
    <name evidence="3" type="ORF">LA5096_03304</name>
</gene>
<accession>A0A0M7ABZ1</accession>
<organism evidence="3 4">
    <name type="scientific">Roseibium album</name>
    <dbReference type="NCBI Taxonomy" id="311410"/>
    <lineage>
        <taxon>Bacteria</taxon>
        <taxon>Pseudomonadati</taxon>
        <taxon>Pseudomonadota</taxon>
        <taxon>Alphaproteobacteria</taxon>
        <taxon>Hyphomicrobiales</taxon>
        <taxon>Stappiaceae</taxon>
        <taxon>Roseibium</taxon>
    </lineage>
</organism>
<dbReference type="GeneID" id="97670652"/>
<reference evidence="4" key="1">
    <citation type="submission" date="2015-07" db="EMBL/GenBank/DDBJ databases">
        <authorList>
            <person name="Rodrigo-Torres Lidia"/>
            <person name="Arahal R.David."/>
        </authorList>
    </citation>
    <scope>NUCLEOTIDE SEQUENCE [LARGE SCALE GENOMIC DNA]</scope>
    <source>
        <strain evidence="4">CECT 5096</strain>
    </source>
</reference>
<sequence length="290" mass="30913">MAEAEAGSAAGAQEKHAGAWPKFRRGLIKLVIAAAIAYAMAAGYMYVNQRSFVFVPSGELETPADKGLETVSAEIVEMADGTKITVWTAEPVDPGTPTVVYFHGNSSNLSGRWKRFKQIVDSGYGLYAPTHRGYAGSEGSPSEAALVSDALEHYDRAAAAGSPVIVHGESLGTGLAAAVGAERSDVGLVVLEAPYTALVDMAGESYPWLPVEMLMKDPMKTRERIGKVGAPVMIVHGTDDAVIPVDHGKRLFEFASDPKEILIIEGAGHSDLWKTGLWDAVRDKWAREGT</sequence>
<dbReference type="STRING" id="311410.LA5095_00163"/>
<keyword evidence="1" id="KW-0812">Transmembrane</keyword>
<dbReference type="Gene3D" id="3.40.50.1820">
    <property type="entry name" value="alpha/beta hydrolase"/>
    <property type="match status" value="1"/>
</dbReference>
<proteinExistence type="predicted"/>
<feature type="transmembrane region" description="Helical" evidence="1">
    <location>
        <begin position="27"/>
        <end position="47"/>
    </location>
</feature>
<evidence type="ECO:0000313" key="4">
    <source>
        <dbReference type="Proteomes" id="UP000049983"/>
    </source>
</evidence>
<dbReference type="EMBL" id="CXWC01000011">
    <property type="protein sequence ID" value="CTQ72618.1"/>
    <property type="molecule type" value="Genomic_DNA"/>
</dbReference>
<feature type="domain" description="Serine aminopeptidase S33" evidence="2">
    <location>
        <begin position="98"/>
        <end position="199"/>
    </location>
</feature>
<dbReference type="AlphaFoldDB" id="A0A0M7ABZ1"/>
<dbReference type="PANTHER" id="PTHR12277:SF81">
    <property type="entry name" value="PROTEIN ABHD13"/>
    <property type="match status" value="1"/>
</dbReference>
<dbReference type="InterPro" id="IPR029058">
    <property type="entry name" value="AB_hydrolase_fold"/>
</dbReference>
<keyword evidence="4" id="KW-1185">Reference proteome</keyword>
<evidence type="ECO:0000256" key="1">
    <source>
        <dbReference type="SAM" id="Phobius"/>
    </source>
</evidence>
<keyword evidence="1" id="KW-0472">Membrane</keyword>
<dbReference type="Proteomes" id="UP000049983">
    <property type="component" value="Unassembled WGS sequence"/>
</dbReference>
<evidence type="ECO:0000259" key="2">
    <source>
        <dbReference type="Pfam" id="PF12146"/>
    </source>
</evidence>
<evidence type="ECO:0000313" key="3">
    <source>
        <dbReference type="EMBL" id="CTQ72618.1"/>
    </source>
</evidence>